<accession>A0AAQ3JQ39</accession>
<evidence type="ECO:0000313" key="2">
    <source>
        <dbReference type="Proteomes" id="UP001327560"/>
    </source>
</evidence>
<protein>
    <submittedName>
        <fullName evidence="1">Uncharacterized protein</fullName>
    </submittedName>
</protein>
<keyword evidence="2" id="KW-1185">Reference proteome</keyword>
<dbReference type="Pfam" id="PF25463">
    <property type="entry name" value="DUF7899"/>
    <property type="match status" value="1"/>
</dbReference>
<dbReference type="PANTHER" id="PTHR31789">
    <property type="entry name" value="OS05G0482600 PROTEIN"/>
    <property type="match status" value="1"/>
</dbReference>
<proteinExistence type="predicted"/>
<dbReference type="PANTHER" id="PTHR31789:SF9">
    <property type="entry name" value="EXPRESSED PROTEIN"/>
    <property type="match status" value="1"/>
</dbReference>
<name>A0AAQ3JQ39_9LILI</name>
<organism evidence="1 2">
    <name type="scientific">Canna indica</name>
    <name type="common">Indian-shot</name>
    <dbReference type="NCBI Taxonomy" id="4628"/>
    <lineage>
        <taxon>Eukaryota</taxon>
        <taxon>Viridiplantae</taxon>
        <taxon>Streptophyta</taxon>
        <taxon>Embryophyta</taxon>
        <taxon>Tracheophyta</taxon>
        <taxon>Spermatophyta</taxon>
        <taxon>Magnoliopsida</taxon>
        <taxon>Liliopsida</taxon>
        <taxon>Zingiberales</taxon>
        <taxon>Cannaceae</taxon>
        <taxon>Canna</taxon>
    </lineage>
</organism>
<reference evidence="1 2" key="1">
    <citation type="submission" date="2023-10" db="EMBL/GenBank/DDBJ databases">
        <title>Chromosome-scale genome assembly provides insights into flower coloration mechanisms of Canna indica.</title>
        <authorList>
            <person name="Li C."/>
        </authorList>
    </citation>
    <scope>NUCLEOTIDE SEQUENCE [LARGE SCALE GENOMIC DNA]</scope>
    <source>
        <tissue evidence="1">Flower</tissue>
    </source>
</reference>
<dbReference type="Proteomes" id="UP001327560">
    <property type="component" value="Chromosome 1"/>
</dbReference>
<evidence type="ECO:0000313" key="1">
    <source>
        <dbReference type="EMBL" id="WOK93242.1"/>
    </source>
</evidence>
<sequence>MIKGNCSSTNGLMITFFHKQIHLFLTFMNKTVAVWIFCGELVTSFEDHLLWHADYNTNSIYITSDQDLIISYCKAEEGCSDEGEVFAVGSINMSNILVEKCIAKISTSDVALQISPRRTVETGRSSIRSTVRDALEDVTALYYDEDRNEIYTGNKQVSHLLRGLIHSAASLADICAMHFLILVTRDVNAIGVIIGMPQQMVSKRGDKLTPKVPHGNCPVPKCQE</sequence>
<dbReference type="EMBL" id="CP136890">
    <property type="protein sequence ID" value="WOK93242.1"/>
    <property type="molecule type" value="Genomic_DNA"/>
</dbReference>
<dbReference type="InterPro" id="IPR057221">
    <property type="entry name" value="DUF7899"/>
</dbReference>
<gene>
    <name evidence="1" type="ORF">Cni_G01937</name>
</gene>
<dbReference type="AlphaFoldDB" id="A0AAQ3JQ39"/>